<feature type="region of interest" description="Disordered" evidence="1">
    <location>
        <begin position="139"/>
        <end position="168"/>
    </location>
</feature>
<keyword evidence="3" id="KW-1185">Reference proteome</keyword>
<evidence type="ECO:0000256" key="1">
    <source>
        <dbReference type="SAM" id="MobiDB-lite"/>
    </source>
</evidence>
<proteinExistence type="predicted"/>
<dbReference type="AlphaFoldDB" id="A0A6A7BHV1"/>
<evidence type="ECO:0000313" key="2">
    <source>
        <dbReference type="EMBL" id="KAF2853688.1"/>
    </source>
</evidence>
<feature type="region of interest" description="Disordered" evidence="1">
    <location>
        <begin position="1"/>
        <end position="64"/>
    </location>
</feature>
<dbReference type="Proteomes" id="UP000799423">
    <property type="component" value="Unassembled WGS sequence"/>
</dbReference>
<evidence type="ECO:0000313" key="3">
    <source>
        <dbReference type="Proteomes" id="UP000799423"/>
    </source>
</evidence>
<accession>A0A6A7BHV1</accession>
<sequence>MLASTRAHTEPTNAWPCSQPRAMHTGRCDRGRASDGDVKTVTARARSRDVKGTSRRQSIESNRAGCYSADSIPADRSASIRRIHVRPGRNAGLLFPPGHLARVAFSKAELTLPTGAAAWIDPSEADLWASWKSSEYNEGTRLSSGIPPSQCRSSSTVTRGLPMIPPSA</sequence>
<feature type="compositionally biased region" description="Basic and acidic residues" evidence="1">
    <location>
        <begin position="26"/>
        <end position="38"/>
    </location>
</feature>
<organism evidence="2 3">
    <name type="scientific">Plenodomus tracheiphilus IPT5</name>
    <dbReference type="NCBI Taxonomy" id="1408161"/>
    <lineage>
        <taxon>Eukaryota</taxon>
        <taxon>Fungi</taxon>
        <taxon>Dikarya</taxon>
        <taxon>Ascomycota</taxon>
        <taxon>Pezizomycotina</taxon>
        <taxon>Dothideomycetes</taxon>
        <taxon>Pleosporomycetidae</taxon>
        <taxon>Pleosporales</taxon>
        <taxon>Pleosporineae</taxon>
        <taxon>Leptosphaeriaceae</taxon>
        <taxon>Plenodomus</taxon>
    </lineage>
</organism>
<gene>
    <name evidence="2" type="ORF">T440DRAFT_285974</name>
</gene>
<reference evidence="2" key="1">
    <citation type="submission" date="2020-01" db="EMBL/GenBank/DDBJ databases">
        <authorList>
            <consortium name="DOE Joint Genome Institute"/>
            <person name="Haridas S."/>
            <person name="Albert R."/>
            <person name="Binder M."/>
            <person name="Bloem J."/>
            <person name="Labutti K."/>
            <person name="Salamov A."/>
            <person name="Andreopoulos B."/>
            <person name="Baker S.E."/>
            <person name="Barry K."/>
            <person name="Bills G."/>
            <person name="Bluhm B.H."/>
            <person name="Cannon C."/>
            <person name="Castanera R."/>
            <person name="Culley D.E."/>
            <person name="Daum C."/>
            <person name="Ezra D."/>
            <person name="Gonzalez J.B."/>
            <person name="Henrissat B."/>
            <person name="Kuo A."/>
            <person name="Liang C."/>
            <person name="Lipzen A."/>
            <person name="Lutzoni F."/>
            <person name="Magnuson J."/>
            <person name="Mondo S."/>
            <person name="Nolan M."/>
            <person name="Ohm R."/>
            <person name="Pangilinan J."/>
            <person name="Park H.-J."/>
            <person name="Ramirez L."/>
            <person name="Alfaro M."/>
            <person name="Sun H."/>
            <person name="Tritt A."/>
            <person name="Yoshinaga Y."/>
            <person name="Zwiers L.-H."/>
            <person name="Turgeon B.G."/>
            <person name="Goodwin S.B."/>
            <person name="Spatafora J.W."/>
            <person name="Crous P.W."/>
            <person name="Grigoriev I.V."/>
        </authorList>
    </citation>
    <scope>NUCLEOTIDE SEQUENCE</scope>
    <source>
        <strain evidence="2">IPT5</strain>
    </source>
</reference>
<dbReference type="EMBL" id="MU006294">
    <property type="protein sequence ID" value="KAF2853688.1"/>
    <property type="molecule type" value="Genomic_DNA"/>
</dbReference>
<name>A0A6A7BHV1_9PLEO</name>
<protein>
    <submittedName>
        <fullName evidence="2">Uncharacterized protein</fullName>
    </submittedName>
</protein>
<feature type="compositionally biased region" description="Polar residues" evidence="1">
    <location>
        <begin position="139"/>
        <end position="158"/>
    </location>
</feature>